<feature type="region of interest" description="Disordered" evidence="1">
    <location>
        <begin position="345"/>
        <end position="364"/>
    </location>
</feature>
<reference evidence="3" key="1">
    <citation type="submission" date="2017-03" db="EMBL/GenBank/DDBJ databases">
        <authorList>
            <person name="Rodrigo-Torres L."/>
            <person name="Arahal R.D."/>
            <person name="Lucena T."/>
        </authorList>
    </citation>
    <scope>NUCLEOTIDE SEQUENCE [LARGE SCALE GENOMIC DNA]</scope>
    <source>
        <strain evidence="3">CECT 8411</strain>
    </source>
</reference>
<feature type="region of interest" description="Disordered" evidence="1">
    <location>
        <begin position="15"/>
        <end position="34"/>
    </location>
</feature>
<keyword evidence="3" id="KW-1185">Reference proteome</keyword>
<evidence type="ECO:0008006" key="4">
    <source>
        <dbReference type="Google" id="ProtNLM"/>
    </source>
</evidence>
<name>A0A1X6Z126_9RHOB</name>
<dbReference type="AlphaFoldDB" id="A0A1X6Z126"/>
<dbReference type="RefSeq" id="WP_159453871.1">
    <property type="nucleotide sequence ID" value="NZ_FWFP01000004.1"/>
</dbReference>
<evidence type="ECO:0000256" key="1">
    <source>
        <dbReference type="SAM" id="MobiDB-lite"/>
    </source>
</evidence>
<organism evidence="2 3">
    <name type="scientific">Ruegeria meonggei</name>
    <dbReference type="NCBI Taxonomy" id="1446476"/>
    <lineage>
        <taxon>Bacteria</taxon>
        <taxon>Pseudomonadati</taxon>
        <taxon>Pseudomonadota</taxon>
        <taxon>Alphaproteobacteria</taxon>
        <taxon>Rhodobacterales</taxon>
        <taxon>Roseobacteraceae</taxon>
        <taxon>Ruegeria</taxon>
    </lineage>
</organism>
<protein>
    <recommendedName>
        <fullName evidence="4">Exostosin family protein</fullName>
    </recommendedName>
</protein>
<accession>A0A1X6Z126</accession>
<dbReference type="EMBL" id="FWFP01000004">
    <property type="protein sequence ID" value="SLN37716.1"/>
    <property type="molecule type" value="Genomic_DNA"/>
</dbReference>
<evidence type="ECO:0000313" key="3">
    <source>
        <dbReference type="Proteomes" id="UP000193778"/>
    </source>
</evidence>
<sequence>MEAIKALHSTLLGAKRELDSGTKPKERPLRTLPPSLPPCPPEHILLPDSHVLAELPCTRYWHEEKRKDVNGLPAPGVPHWLRRFDWLVGWEHGWVQSGFFPRHVYCHPNAMTGLLSYLKDSFQERNPGSFLVIGGGDTPLSSQSRSTIRGLKKYFRDIYYEAFDRSVLGVKMMPIGLQEFYIRGFEKDLRSAVRAKPQKTRLALSSFGKFWPGLEKTIPDRTSAKEFAASSDFITCGPFAQPEYYEALATHHYMICPLGNGVQAPKIMEAFLFRCIPIMTDSLMARTYAHKGAPVLIVKNWSDLNQELLEKSLPILSDRANSFFDVASDPDKWWEFSFERSPTTDHFQSQRLDAQADEPRTHDH</sequence>
<gene>
    <name evidence="2" type="ORF">RUM8411_01644</name>
</gene>
<dbReference type="Proteomes" id="UP000193778">
    <property type="component" value="Unassembled WGS sequence"/>
</dbReference>
<dbReference type="OrthoDB" id="9124936at2"/>
<evidence type="ECO:0000313" key="2">
    <source>
        <dbReference type="EMBL" id="SLN37716.1"/>
    </source>
</evidence>
<feature type="compositionally biased region" description="Basic and acidic residues" evidence="1">
    <location>
        <begin position="15"/>
        <end position="29"/>
    </location>
</feature>
<proteinExistence type="predicted"/>